<protein>
    <recommendedName>
        <fullName evidence="8">Fibronectin type-III domain-containing protein</fullName>
    </recommendedName>
</protein>
<comment type="caution">
    <text evidence="9">The sequence shown here is derived from an EMBL/GenBank/DDBJ whole genome shotgun (WGS) entry which is preliminary data.</text>
</comment>
<dbReference type="PANTHER" id="PTHR46877:SF13">
    <property type="entry name" value="EPHRIN TYPE-A RECEPTOR 5"/>
    <property type="match status" value="1"/>
</dbReference>
<evidence type="ECO:0000256" key="7">
    <source>
        <dbReference type="ARBA" id="ARBA00023170"/>
    </source>
</evidence>
<dbReference type="InterPro" id="IPR050449">
    <property type="entry name" value="Ephrin_rcpt_TKs"/>
</dbReference>
<dbReference type="CDD" id="cd00063">
    <property type="entry name" value="FN3"/>
    <property type="match status" value="1"/>
</dbReference>
<sequence>MLDSFSVSVCKMGFYRSHLESSACSKCPPHSVARQMGAITCSCEDEYYKIDSDHANMACTRPPSAPRNAISNVNETSVFLEWSIPMEMGGRKDVRYNILCRRVLPDGRGLEECGPNVRFLPRRLGLSNTSVMVADLQSHTNYSFLLEAINGVSELAKDHAKQYVTLNVTTNQAGMLHLVSFCLLIIFRLNPTFYMCNLFSN</sequence>
<dbReference type="InterPro" id="IPR036116">
    <property type="entry name" value="FN3_sf"/>
</dbReference>
<dbReference type="InterPro" id="IPR003961">
    <property type="entry name" value="FN3_dom"/>
</dbReference>
<dbReference type="Gene3D" id="2.10.50.10">
    <property type="entry name" value="Tumor Necrosis Factor Receptor, subunit A, domain 2"/>
    <property type="match status" value="1"/>
</dbReference>
<dbReference type="Gene3D" id="2.60.40.10">
    <property type="entry name" value="Immunoglobulins"/>
    <property type="match status" value="1"/>
</dbReference>
<comment type="subcellular location">
    <subcellularLocation>
        <location evidence="1">Membrane</location>
        <topology evidence="1">Single-pass membrane protein</topology>
    </subcellularLocation>
</comment>
<reference evidence="9 10" key="1">
    <citation type="submission" date="2021-06" db="EMBL/GenBank/DDBJ databases">
        <authorList>
            <person name="Palmer J.M."/>
        </authorList>
    </citation>
    <scope>NUCLEOTIDE SEQUENCE [LARGE SCALE GENOMIC DNA]</scope>
    <source>
        <strain evidence="9 10">CL_MEX2019</strain>
        <tissue evidence="9">Muscle</tissue>
    </source>
</reference>
<dbReference type="EMBL" id="JAHUTJ010013690">
    <property type="protein sequence ID" value="MED6269334.1"/>
    <property type="molecule type" value="Genomic_DNA"/>
</dbReference>
<evidence type="ECO:0000256" key="2">
    <source>
        <dbReference type="ARBA" id="ARBA00022692"/>
    </source>
</evidence>
<keyword evidence="6" id="KW-0472">Membrane</keyword>
<evidence type="ECO:0000256" key="3">
    <source>
        <dbReference type="ARBA" id="ARBA00022741"/>
    </source>
</evidence>
<evidence type="ECO:0000313" key="9">
    <source>
        <dbReference type="EMBL" id="MED6269334.1"/>
    </source>
</evidence>
<dbReference type="Pfam" id="PF00041">
    <property type="entry name" value="fn3"/>
    <property type="match status" value="1"/>
</dbReference>
<keyword evidence="7" id="KW-0675">Receptor</keyword>
<dbReference type="SUPFAM" id="SSF49265">
    <property type="entry name" value="Fibronectin type III"/>
    <property type="match status" value="1"/>
</dbReference>
<dbReference type="PROSITE" id="PS50853">
    <property type="entry name" value="FN3"/>
    <property type="match status" value="1"/>
</dbReference>
<proteinExistence type="predicted"/>
<evidence type="ECO:0000256" key="4">
    <source>
        <dbReference type="ARBA" id="ARBA00022840"/>
    </source>
</evidence>
<gene>
    <name evidence="9" type="ORF">CHARACLAT_032045</name>
</gene>
<evidence type="ECO:0000259" key="8">
    <source>
        <dbReference type="PROSITE" id="PS50853"/>
    </source>
</evidence>
<keyword evidence="5" id="KW-1133">Transmembrane helix</keyword>
<keyword evidence="2" id="KW-0812">Transmembrane</keyword>
<accession>A0ABU7D5T6</accession>
<keyword evidence="3" id="KW-0547">Nucleotide-binding</keyword>
<feature type="domain" description="Fibronectin type-III" evidence="8">
    <location>
        <begin position="62"/>
        <end position="173"/>
    </location>
</feature>
<keyword evidence="4" id="KW-0067">ATP-binding</keyword>
<evidence type="ECO:0000313" key="10">
    <source>
        <dbReference type="Proteomes" id="UP001352852"/>
    </source>
</evidence>
<dbReference type="InterPro" id="IPR013783">
    <property type="entry name" value="Ig-like_fold"/>
</dbReference>
<organism evidence="9 10">
    <name type="scientific">Characodon lateralis</name>
    <dbReference type="NCBI Taxonomy" id="208331"/>
    <lineage>
        <taxon>Eukaryota</taxon>
        <taxon>Metazoa</taxon>
        <taxon>Chordata</taxon>
        <taxon>Craniata</taxon>
        <taxon>Vertebrata</taxon>
        <taxon>Euteleostomi</taxon>
        <taxon>Actinopterygii</taxon>
        <taxon>Neopterygii</taxon>
        <taxon>Teleostei</taxon>
        <taxon>Neoteleostei</taxon>
        <taxon>Acanthomorphata</taxon>
        <taxon>Ovalentaria</taxon>
        <taxon>Atherinomorphae</taxon>
        <taxon>Cyprinodontiformes</taxon>
        <taxon>Goodeidae</taxon>
        <taxon>Characodon</taxon>
    </lineage>
</organism>
<evidence type="ECO:0000256" key="5">
    <source>
        <dbReference type="ARBA" id="ARBA00022989"/>
    </source>
</evidence>
<keyword evidence="10" id="KW-1185">Reference proteome</keyword>
<evidence type="ECO:0000256" key="6">
    <source>
        <dbReference type="ARBA" id="ARBA00023136"/>
    </source>
</evidence>
<name>A0ABU7D5T6_9TELE</name>
<dbReference type="Proteomes" id="UP001352852">
    <property type="component" value="Unassembled WGS sequence"/>
</dbReference>
<evidence type="ECO:0000256" key="1">
    <source>
        <dbReference type="ARBA" id="ARBA00004167"/>
    </source>
</evidence>
<dbReference type="PANTHER" id="PTHR46877">
    <property type="entry name" value="EPH RECEPTOR A5"/>
    <property type="match status" value="1"/>
</dbReference>
<dbReference type="SMART" id="SM00060">
    <property type="entry name" value="FN3"/>
    <property type="match status" value="1"/>
</dbReference>